<accession>A0A081PMU6</accession>
<reference evidence="1 4" key="1">
    <citation type="submission" date="2014-05" db="EMBL/GenBank/DDBJ databases">
        <authorList>
            <person name="Daugherty S.C."/>
            <person name="Tallon L.J."/>
            <person name="Sadzewicz L."/>
            <person name="Kilian M."/>
            <person name="Tettelin H."/>
        </authorList>
    </citation>
    <scope>NUCLEOTIDE SEQUENCE [LARGE SCALE GENOMIC DNA]</scope>
    <source>
        <strain evidence="1 4">SK1126</strain>
    </source>
</reference>
<dbReference type="Proteomes" id="UP000028093">
    <property type="component" value="Unassembled WGS sequence"/>
</dbReference>
<reference evidence="3" key="3">
    <citation type="submission" date="2017-04" db="EMBL/GenBank/DDBJ databases">
        <authorList>
            <person name="Afonso C.L."/>
            <person name="Miller P.J."/>
            <person name="Scott M.A."/>
            <person name="Spackman E."/>
            <person name="Goraichik I."/>
            <person name="Dimitrov K.M."/>
            <person name="Suarez D.L."/>
            <person name="Swayne D.E."/>
        </authorList>
    </citation>
    <scope>NUCLEOTIDE SEQUENCE</scope>
    <source>
        <strain evidence="3">RH_50275_09</strain>
    </source>
</reference>
<dbReference type="EMBL" id="NCVF01000023">
    <property type="protein sequence ID" value="ORO93319.1"/>
    <property type="molecule type" value="Genomic_DNA"/>
</dbReference>
<dbReference type="Proteomes" id="UP000193441">
    <property type="component" value="Unassembled WGS sequence"/>
</dbReference>
<dbReference type="Proteomes" id="UP000193929">
    <property type="component" value="Unassembled WGS sequence"/>
</dbReference>
<proteinExistence type="predicted"/>
<evidence type="ECO:0000313" key="1">
    <source>
        <dbReference type="EMBL" id="KEQ32019.1"/>
    </source>
</evidence>
<dbReference type="AlphaFoldDB" id="A0A081PMU6"/>
<evidence type="ECO:0008006" key="7">
    <source>
        <dbReference type="Google" id="ProtNLM"/>
    </source>
</evidence>
<evidence type="ECO:0000313" key="4">
    <source>
        <dbReference type="Proteomes" id="UP000028093"/>
    </source>
</evidence>
<reference evidence="2" key="4">
    <citation type="submission" date="2017-04" db="EMBL/GenBank/DDBJ databases">
        <authorList>
            <person name="Nielsen X.C."/>
            <person name="Rasmussen L.H."/>
            <person name="Hoejholt K."/>
            <person name="Rasmussen S."/>
            <person name="Christensen J.J."/>
        </authorList>
    </citation>
    <scope>NUCLEOTIDE SEQUENCE</scope>
    <source>
        <strain evidence="2">RH_50738_11</strain>
    </source>
</reference>
<evidence type="ECO:0000313" key="3">
    <source>
        <dbReference type="EMBL" id="ORO93319.1"/>
    </source>
</evidence>
<dbReference type="RefSeq" id="WP_020902116.1">
    <property type="nucleotide sequence ID" value="NZ_CAMHLX010000002.1"/>
</dbReference>
<name>A0A081PMU6_STRMT</name>
<comment type="caution">
    <text evidence="1">The sequence shown here is derived from an EMBL/GenBank/DDBJ whole genome shotgun (WGS) entry which is preliminary data.</text>
</comment>
<gene>
    <name evidence="3" type="ORF">B7700_05915</name>
    <name evidence="2" type="ORF">B7701_06035</name>
    <name evidence="1" type="ORF">SK1126_1778</name>
</gene>
<reference evidence="5 6" key="2">
    <citation type="journal article" date="2016" name="Eur. J. Clin. Microbiol. Infect. Dis.">
        <title>Whole genome sequencing as a tool for phylogenetic analysis of clinical strains of Mitis group streptococci.</title>
        <authorList>
            <person name="Rasmussen L.H."/>
            <person name="Dargis R."/>
            <person name="Hojholt K."/>
            <person name="Christensen J.J."/>
            <person name="Skovgaard O."/>
            <person name="Justesen U.S."/>
            <person name="Rosenvinge F.S."/>
            <person name="Moser C."/>
            <person name="Lukjancenko O."/>
            <person name="Rasmussen S."/>
            <person name="Nielsen X.C."/>
        </authorList>
    </citation>
    <scope>NUCLEOTIDE SEQUENCE [LARGE SCALE GENOMIC DNA]</scope>
    <source>
        <strain evidence="3 6">RH_50275_09</strain>
        <strain evidence="2 5">RH_50738_11</strain>
    </source>
</reference>
<dbReference type="PATRIC" id="fig|28037.99.peg.1688"/>
<dbReference type="EMBL" id="JPFT01000009">
    <property type="protein sequence ID" value="KEQ32019.1"/>
    <property type="molecule type" value="Genomic_DNA"/>
</dbReference>
<evidence type="ECO:0000313" key="5">
    <source>
        <dbReference type="Proteomes" id="UP000193441"/>
    </source>
</evidence>
<protein>
    <recommendedName>
        <fullName evidence="7">Adhesin domain-containing protein</fullName>
    </recommendedName>
</protein>
<sequence>MMKKIGIVIGLLLLFVVAGILLTLKRGETTISVKQSWALSSKSIKTLEFYGSKQAIDVKVVKSESDETSVQIEGKVSEESVNNITKNVKMSSDSLYIPFSQHGFNLALSSQGKDKLYVTISLGKNATFEKIFVDTLVGDVSITVPKDFDGIYTLHTNNTGEVLKVPTTNQTSNSVIEVDGYSKISVEKGENNG</sequence>
<organism evidence="1 4">
    <name type="scientific">Streptococcus mitis</name>
    <dbReference type="NCBI Taxonomy" id="28037"/>
    <lineage>
        <taxon>Bacteria</taxon>
        <taxon>Bacillati</taxon>
        <taxon>Bacillota</taxon>
        <taxon>Bacilli</taxon>
        <taxon>Lactobacillales</taxon>
        <taxon>Streptococcaceae</taxon>
        <taxon>Streptococcus</taxon>
        <taxon>Streptococcus mitis group</taxon>
    </lineage>
</organism>
<evidence type="ECO:0000313" key="2">
    <source>
        <dbReference type="EMBL" id="ORO89211.1"/>
    </source>
</evidence>
<dbReference type="EMBL" id="NCVE01000027">
    <property type="protein sequence ID" value="ORO89211.1"/>
    <property type="molecule type" value="Genomic_DNA"/>
</dbReference>
<evidence type="ECO:0000313" key="6">
    <source>
        <dbReference type="Proteomes" id="UP000193929"/>
    </source>
</evidence>